<feature type="transmembrane region" description="Helical" evidence="2">
    <location>
        <begin position="12"/>
        <end position="34"/>
    </location>
</feature>
<dbReference type="RefSeq" id="WP_265351866.1">
    <property type="nucleotide sequence ID" value="NZ_JAMQPL010000003.1"/>
</dbReference>
<organism evidence="4 5">
    <name type="scientific">Leptospira soteropolitanensis</name>
    <dbReference type="NCBI Taxonomy" id="2950025"/>
    <lineage>
        <taxon>Bacteria</taxon>
        <taxon>Pseudomonadati</taxon>
        <taxon>Spirochaetota</taxon>
        <taxon>Spirochaetia</taxon>
        <taxon>Leptospirales</taxon>
        <taxon>Leptospiraceae</taxon>
        <taxon>Leptospira</taxon>
    </lineage>
</organism>
<keyword evidence="6" id="KW-1185">Reference proteome</keyword>
<name>A0AAW5VPI1_9LEPT</name>
<keyword evidence="2" id="KW-1133">Transmembrane helix</keyword>
<keyword evidence="2" id="KW-0812">Transmembrane</keyword>
<keyword evidence="2" id="KW-0472">Membrane</keyword>
<dbReference type="EMBL" id="JAMQPM010000003">
    <property type="protein sequence ID" value="MCW7526664.1"/>
    <property type="molecule type" value="Genomic_DNA"/>
</dbReference>
<reference evidence="4 6" key="1">
    <citation type="submission" date="2022-06" db="EMBL/GenBank/DDBJ databases">
        <title>Leptospira isolates from biofilms formed at urban environments.</title>
        <authorList>
            <person name="Ribeiro P.S."/>
            <person name="Sousa T."/>
            <person name="Carvalho N."/>
            <person name="Aburjaile F."/>
            <person name="Neves F."/>
            <person name="Oliveira D."/>
            <person name="Blanco L."/>
            <person name="Lima J."/>
            <person name="Costa F."/>
            <person name="Brenig B."/>
            <person name="Soares S."/>
            <person name="Ramos R."/>
            <person name="Goes-Neto A."/>
            <person name="Matiuzzi M."/>
            <person name="Azevedo V."/>
            <person name="Ristow P."/>
        </authorList>
    </citation>
    <scope>NUCLEOTIDE SEQUENCE</scope>
    <source>
        <strain evidence="3 6">VSF19</strain>
        <strain evidence="4">VSF20</strain>
    </source>
</reference>
<proteinExistence type="predicted"/>
<feature type="transmembrane region" description="Helical" evidence="2">
    <location>
        <begin position="187"/>
        <end position="209"/>
    </location>
</feature>
<gene>
    <name evidence="3" type="ORF">ND861_09930</name>
    <name evidence="4" type="ORF">ND862_09745</name>
</gene>
<protein>
    <recommendedName>
        <fullName evidence="7">DUF3592 domain-containing protein</fullName>
    </recommendedName>
</protein>
<dbReference type="Proteomes" id="UP001208912">
    <property type="component" value="Unassembled WGS sequence"/>
</dbReference>
<evidence type="ECO:0000313" key="6">
    <source>
        <dbReference type="Proteomes" id="UP001208912"/>
    </source>
</evidence>
<dbReference type="Proteomes" id="UP001208540">
    <property type="component" value="Unassembled WGS sequence"/>
</dbReference>
<dbReference type="EMBL" id="JAMQPL010000003">
    <property type="protein sequence ID" value="MCW7530494.1"/>
    <property type="molecule type" value="Genomic_DNA"/>
</dbReference>
<accession>A0AAW5VPI1</accession>
<dbReference type="AlphaFoldDB" id="A0AAW5VPI1"/>
<sequence length="223" mass="25582">MKSSKYSFSYATYFFIFLMVVFMATLSTLLVLNFSEDWEFRRFFCDEVSSPNSSSRRITGHVSRDSQPDPESGFVVYNVEYETKRNHWNLYQLSVGSFSLVLDDHRRVLIYNESGISNHNFENKERTYLKPRQSSEPRLRIIGAKPGDTVTVIYDNSQTSSNTNEIQATSVYSGSALNLCHEETSNALTALGGAFAFALISLGLGYIFWKESIRLLKRYKMKM</sequence>
<evidence type="ECO:0000256" key="2">
    <source>
        <dbReference type="SAM" id="Phobius"/>
    </source>
</evidence>
<comment type="caution">
    <text evidence="4">The sequence shown here is derived from an EMBL/GenBank/DDBJ whole genome shotgun (WGS) entry which is preliminary data.</text>
</comment>
<evidence type="ECO:0008006" key="7">
    <source>
        <dbReference type="Google" id="ProtNLM"/>
    </source>
</evidence>
<evidence type="ECO:0000313" key="4">
    <source>
        <dbReference type="EMBL" id="MCW7530494.1"/>
    </source>
</evidence>
<evidence type="ECO:0000256" key="1">
    <source>
        <dbReference type="SAM" id="MobiDB-lite"/>
    </source>
</evidence>
<evidence type="ECO:0000313" key="3">
    <source>
        <dbReference type="EMBL" id="MCW7526664.1"/>
    </source>
</evidence>
<evidence type="ECO:0000313" key="5">
    <source>
        <dbReference type="Proteomes" id="UP001208540"/>
    </source>
</evidence>
<feature type="region of interest" description="Disordered" evidence="1">
    <location>
        <begin position="49"/>
        <end position="69"/>
    </location>
</feature>